<proteinExistence type="predicted"/>
<protein>
    <recommendedName>
        <fullName evidence="4">Ulp1 protease family, C-terminal catalytic domain containing protein</fullName>
    </recommendedName>
</protein>
<feature type="compositionally biased region" description="Basic and acidic residues" evidence="1">
    <location>
        <begin position="202"/>
        <end position="216"/>
    </location>
</feature>
<dbReference type="PANTHER" id="PTHR48302">
    <property type="entry name" value="ULP1 PROTEASE FAMILY, C-TERMINAL CATALYTIC DOMAIN CONTAINING PROTEIN"/>
    <property type="match status" value="1"/>
</dbReference>
<dbReference type="EMBL" id="CP133618">
    <property type="protein sequence ID" value="WMV37832.1"/>
    <property type="molecule type" value="Genomic_DNA"/>
</dbReference>
<accession>A0AAF0ZEL7</accession>
<evidence type="ECO:0000313" key="2">
    <source>
        <dbReference type="EMBL" id="WMV37832.1"/>
    </source>
</evidence>
<sequence length="289" mass="33440">MTQSDWRKLVQNRSNPTSEFVEGDNENDFVFNIEEPNMIILQYFGVGKAITKKQLVDNFLARKDFDLVESGKYIDYPWGKKAFDLLILHLHNKIKHDGKYYRLYGFPLALQVWFYECCSNFDEESVVKVSDHIPRILNWNTKKDFPHLEYFVKGMFTDDNNSNLSPTPMELKILELPPEYVQSDQSPTKISAANDSDDDFQDPPRLKNNKGKEKVDSCSPPPKKKSRQTVTRIQKKTPPRVISKQPCLRKSPRHASVTKRPKSPLPKRQAKQCTSVASYTGIKQNVEIK</sequence>
<feature type="compositionally biased region" description="Polar residues" evidence="1">
    <location>
        <begin position="271"/>
        <end position="283"/>
    </location>
</feature>
<feature type="compositionally biased region" description="Basic residues" evidence="1">
    <location>
        <begin position="222"/>
        <end position="238"/>
    </location>
</feature>
<feature type="compositionally biased region" description="Basic residues" evidence="1">
    <location>
        <begin position="250"/>
        <end position="262"/>
    </location>
</feature>
<reference evidence="2" key="1">
    <citation type="submission" date="2023-08" db="EMBL/GenBank/DDBJ databases">
        <title>A de novo genome assembly of Solanum verrucosum Schlechtendal, a Mexican diploid species geographically isolated from the other diploid A-genome species in potato relatives.</title>
        <authorList>
            <person name="Hosaka K."/>
        </authorList>
    </citation>
    <scope>NUCLEOTIDE SEQUENCE</scope>
    <source>
        <tissue evidence="2">Young leaves</tissue>
    </source>
</reference>
<organism evidence="2 3">
    <name type="scientific">Solanum verrucosum</name>
    <dbReference type="NCBI Taxonomy" id="315347"/>
    <lineage>
        <taxon>Eukaryota</taxon>
        <taxon>Viridiplantae</taxon>
        <taxon>Streptophyta</taxon>
        <taxon>Embryophyta</taxon>
        <taxon>Tracheophyta</taxon>
        <taxon>Spermatophyta</taxon>
        <taxon>Magnoliopsida</taxon>
        <taxon>eudicotyledons</taxon>
        <taxon>Gunneridae</taxon>
        <taxon>Pentapetalae</taxon>
        <taxon>asterids</taxon>
        <taxon>lamiids</taxon>
        <taxon>Solanales</taxon>
        <taxon>Solanaceae</taxon>
        <taxon>Solanoideae</taxon>
        <taxon>Solaneae</taxon>
        <taxon>Solanum</taxon>
    </lineage>
</organism>
<evidence type="ECO:0008006" key="4">
    <source>
        <dbReference type="Google" id="ProtNLM"/>
    </source>
</evidence>
<name>A0AAF0ZEL7_SOLVR</name>
<dbReference type="AlphaFoldDB" id="A0AAF0ZEL7"/>
<feature type="region of interest" description="Disordered" evidence="1">
    <location>
        <begin position="184"/>
        <end position="289"/>
    </location>
</feature>
<evidence type="ECO:0000256" key="1">
    <source>
        <dbReference type="SAM" id="MobiDB-lite"/>
    </source>
</evidence>
<evidence type="ECO:0000313" key="3">
    <source>
        <dbReference type="Proteomes" id="UP001234989"/>
    </source>
</evidence>
<keyword evidence="3" id="KW-1185">Reference proteome</keyword>
<gene>
    <name evidence="2" type="ORF">MTR67_031217</name>
</gene>
<dbReference type="PANTHER" id="PTHR48302:SF2">
    <property type="entry name" value="DUF1985 DOMAIN-CONTAINING PROTEIN"/>
    <property type="match status" value="1"/>
</dbReference>
<feature type="compositionally biased region" description="Polar residues" evidence="1">
    <location>
        <begin position="184"/>
        <end position="194"/>
    </location>
</feature>
<dbReference type="Proteomes" id="UP001234989">
    <property type="component" value="Chromosome 7"/>
</dbReference>